<organism evidence="5 6">
    <name type="scientific">Sedimenticola thiotaurini</name>
    <dbReference type="NCBI Taxonomy" id="1543721"/>
    <lineage>
        <taxon>Bacteria</taxon>
        <taxon>Pseudomonadati</taxon>
        <taxon>Pseudomonadota</taxon>
        <taxon>Gammaproteobacteria</taxon>
        <taxon>Chromatiales</taxon>
        <taxon>Sedimenticolaceae</taxon>
        <taxon>Sedimenticola</taxon>
    </lineage>
</organism>
<dbReference type="InterPro" id="IPR001789">
    <property type="entry name" value="Sig_transdc_resp-reg_receiver"/>
</dbReference>
<dbReference type="CDD" id="cd00156">
    <property type="entry name" value="REC"/>
    <property type="match status" value="1"/>
</dbReference>
<dbReference type="InterPro" id="IPR011006">
    <property type="entry name" value="CheY-like_superfamily"/>
</dbReference>
<keyword evidence="6" id="KW-1185">Reference proteome</keyword>
<evidence type="ECO:0000256" key="3">
    <source>
        <dbReference type="PROSITE-ProRule" id="PRU00169"/>
    </source>
</evidence>
<dbReference type="SMART" id="SM00448">
    <property type="entry name" value="REC"/>
    <property type="match status" value="1"/>
</dbReference>
<feature type="modified residue" description="4-aspartylphosphate" evidence="3">
    <location>
        <position position="47"/>
    </location>
</feature>
<dbReference type="Proteomes" id="UP000034410">
    <property type="component" value="Chromosome"/>
</dbReference>
<dbReference type="KEGG" id="seds:AAY24_01220"/>
<dbReference type="InterPro" id="IPR050595">
    <property type="entry name" value="Bact_response_regulator"/>
</dbReference>
<gene>
    <name evidence="5" type="ORF">AAY24_01220</name>
</gene>
<accession>A0A0F7K0C5</accession>
<dbReference type="Pfam" id="PF00072">
    <property type="entry name" value="Response_reg"/>
    <property type="match status" value="1"/>
</dbReference>
<evidence type="ECO:0000313" key="5">
    <source>
        <dbReference type="EMBL" id="AKH21976.1"/>
    </source>
</evidence>
<evidence type="ECO:0000256" key="2">
    <source>
        <dbReference type="ARBA" id="ARBA00023012"/>
    </source>
</evidence>
<evidence type="ECO:0000259" key="4">
    <source>
        <dbReference type="PROSITE" id="PS50110"/>
    </source>
</evidence>
<dbReference type="Gene3D" id="3.40.50.2300">
    <property type="match status" value="1"/>
</dbReference>
<dbReference type="AlphaFoldDB" id="A0A0F7K0C5"/>
<dbReference type="GO" id="GO:0000160">
    <property type="term" value="P:phosphorelay signal transduction system"/>
    <property type="evidence" value="ECO:0007669"/>
    <property type="project" value="UniProtKB-KW"/>
</dbReference>
<proteinExistence type="predicted"/>
<keyword evidence="2" id="KW-0902">Two-component regulatory system</keyword>
<evidence type="ECO:0000256" key="1">
    <source>
        <dbReference type="ARBA" id="ARBA00022553"/>
    </source>
</evidence>
<dbReference type="PROSITE" id="PS50110">
    <property type="entry name" value="RESPONSE_REGULATORY"/>
    <property type="match status" value="1"/>
</dbReference>
<evidence type="ECO:0000313" key="6">
    <source>
        <dbReference type="Proteomes" id="UP000034410"/>
    </source>
</evidence>
<feature type="domain" description="Response regulatory" evidence="4">
    <location>
        <begin position="1"/>
        <end position="114"/>
    </location>
</feature>
<dbReference type="PANTHER" id="PTHR44591:SF14">
    <property type="entry name" value="PROTEIN PILG"/>
    <property type="match status" value="1"/>
</dbReference>
<name>A0A0F7K0C5_9GAMM</name>
<keyword evidence="1 3" id="KW-0597">Phosphoprotein</keyword>
<protein>
    <recommendedName>
        <fullName evidence="4">Response regulatory domain-containing protein</fullName>
    </recommendedName>
</protein>
<dbReference type="EMBL" id="CP011412">
    <property type="protein sequence ID" value="AKH21976.1"/>
    <property type="molecule type" value="Genomic_DNA"/>
</dbReference>
<dbReference type="SUPFAM" id="SSF52172">
    <property type="entry name" value="CheY-like"/>
    <property type="match status" value="1"/>
</dbReference>
<reference evidence="5 6" key="1">
    <citation type="journal article" date="2015" name="Genome Announc.">
        <title>Complete Genome Sequence of Sedimenticola thiotaurini Strain SIP-G1, a Polyphosphate- and Polyhydroxyalkanoate-Accumulating Sulfur-Oxidizing Gammaproteobacterium Isolated from Salt Marsh Sediments.</title>
        <authorList>
            <person name="Flood B.E."/>
            <person name="Jones D.S."/>
            <person name="Bailey J.V."/>
        </authorList>
    </citation>
    <scope>NUCLEOTIDE SEQUENCE [LARGE SCALE GENOMIC DNA]</scope>
    <source>
        <strain evidence="5 6">SIP-G1</strain>
    </source>
</reference>
<sequence length="122" mass="13699">MVDDDKFQHKLIKQILINERLKLEFATSGTEALGILRRCRPDLILMDVNLDNENGIEVTQRIKAVKQFTTIPVIMITGEGAKDIVVDSVKAGAVDFIVKPFNTSTLIKKIYRFINHPAGMSD</sequence>
<dbReference type="PANTHER" id="PTHR44591">
    <property type="entry name" value="STRESS RESPONSE REGULATOR PROTEIN 1"/>
    <property type="match status" value="1"/>
</dbReference>